<dbReference type="AlphaFoldDB" id="A0A839UG56"/>
<dbReference type="InterPro" id="IPR029065">
    <property type="entry name" value="Enolase_C-like"/>
</dbReference>
<proteinExistence type="predicted"/>
<dbReference type="Proteomes" id="UP000554520">
    <property type="component" value="Unassembled WGS sequence"/>
</dbReference>
<evidence type="ECO:0000313" key="2">
    <source>
        <dbReference type="EMBL" id="MBB3149537.1"/>
    </source>
</evidence>
<dbReference type="GO" id="GO:0003824">
    <property type="term" value="F:catalytic activity"/>
    <property type="evidence" value="ECO:0007669"/>
    <property type="project" value="UniProtKB-ARBA"/>
</dbReference>
<dbReference type="PANTHER" id="PTHR48080:SF2">
    <property type="entry name" value="D-GALACTONATE DEHYDRATASE"/>
    <property type="match status" value="1"/>
</dbReference>
<dbReference type="SMART" id="SM00922">
    <property type="entry name" value="MR_MLE"/>
    <property type="match status" value="1"/>
</dbReference>
<feature type="domain" description="Mandelate racemase/muconate lactonizing enzyme C-terminal" evidence="1">
    <location>
        <begin position="19"/>
        <end position="122"/>
    </location>
</feature>
<comment type="caution">
    <text evidence="2">The sequence shown here is derived from an EMBL/GenBank/DDBJ whole genome shotgun (WGS) entry which is preliminary data.</text>
</comment>
<dbReference type="SUPFAM" id="SSF51604">
    <property type="entry name" value="Enolase C-terminal domain-like"/>
    <property type="match status" value="1"/>
</dbReference>
<keyword evidence="3" id="KW-1185">Reference proteome</keyword>
<evidence type="ECO:0000259" key="1">
    <source>
        <dbReference type="SMART" id="SM00922"/>
    </source>
</evidence>
<dbReference type="Gene3D" id="3.20.20.120">
    <property type="entry name" value="Enolase-like C-terminal domain"/>
    <property type="match status" value="1"/>
</dbReference>
<sequence>MLRQLSPSQAKTSGRSLVAFEFRHLLRKDPEGLVELDVLIDAIGQLSRKDERVAAELTALVRETAGPDMEILIDAHGRFNVPTAIRLCRTLEDAGDIGWFEEPVPPESYHALKQVRDKVGAAISVGERLHTRWDFVPVLSKNWQNSLCRM</sequence>
<evidence type="ECO:0000313" key="3">
    <source>
        <dbReference type="Proteomes" id="UP000554520"/>
    </source>
</evidence>
<accession>A0A839UG56</accession>
<gene>
    <name evidence="2" type="ORF">FHS21_005991</name>
</gene>
<reference evidence="2 3" key="1">
    <citation type="submission" date="2020-08" db="EMBL/GenBank/DDBJ databases">
        <title>Genomic Encyclopedia of Type Strains, Phase III (KMG-III): the genomes of soil and plant-associated and newly described type strains.</title>
        <authorList>
            <person name="Whitman W."/>
        </authorList>
    </citation>
    <scope>NUCLEOTIDE SEQUENCE [LARGE SCALE GENOMIC DNA]</scope>
    <source>
        <strain evidence="2 3">CECT 7015</strain>
    </source>
</reference>
<dbReference type="InterPro" id="IPR013342">
    <property type="entry name" value="Mandelate_racemase_C"/>
</dbReference>
<dbReference type="EMBL" id="JACHXN010000034">
    <property type="protein sequence ID" value="MBB3149537.1"/>
    <property type="molecule type" value="Genomic_DNA"/>
</dbReference>
<dbReference type="Pfam" id="PF13378">
    <property type="entry name" value="MR_MLE_C"/>
    <property type="match status" value="1"/>
</dbReference>
<dbReference type="InterPro" id="IPR036849">
    <property type="entry name" value="Enolase-like_C_sf"/>
</dbReference>
<dbReference type="PANTHER" id="PTHR48080">
    <property type="entry name" value="D-GALACTONATE DEHYDRATASE-RELATED"/>
    <property type="match status" value="1"/>
</dbReference>
<organism evidence="2 3">
    <name type="scientific">Phyllobacterium trifolii</name>
    <dbReference type="NCBI Taxonomy" id="300193"/>
    <lineage>
        <taxon>Bacteria</taxon>
        <taxon>Pseudomonadati</taxon>
        <taxon>Pseudomonadota</taxon>
        <taxon>Alphaproteobacteria</taxon>
        <taxon>Hyphomicrobiales</taxon>
        <taxon>Phyllobacteriaceae</taxon>
        <taxon>Phyllobacterium</taxon>
    </lineage>
</organism>
<name>A0A839UG56_9HYPH</name>
<dbReference type="InterPro" id="IPR034593">
    <property type="entry name" value="DgoD-like"/>
</dbReference>
<protein>
    <submittedName>
        <fullName evidence="2">L-alanine-DL-glutamate epimerase-like enolase superfamily enzyme</fullName>
    </submittedName>
</protein>